<name>A0ABP8FBG3_9BACT</name>
<evidence type="ECO:0000313" key="1">
    <source>
        <dbReference type="EMBL" id="GAA4299545.1"/>
    </source>
</evidence>
<dbReference type="Proteomes" id="UP001501844">
    <property type="component" value="Unassembled WGS sequence"/>
</dbReference>
<keyword evidence="2" id="KW-1185">Reference proteome</keyword>
<accession>A0ABP8FBG3</accession>
<proteinExistence type="predicted"/>
<gene>
    <name evidence="1" type="ORF">GCM10023183_08900</name>
</gene>
<sequence length="163" mass="18426">MNRKFEILSRYLPYELKVSAGSVRPFETILANLSSSSAGVDVGPFVDDYNIGDVKPILNDHKTLLKPTDGNNSPFYATEIAELATNSQGIEWHDPMDAGSSIDVESLDGEWIVSIFRDFDVRIYKEDEFPPVYNQALIHRKLLEWHFAVGLEEGEYIRKEATA</sequence>
<dbReference type="EMBL" id="BAABGX010000001">
    <property type="protein sequence ID" value="GAA4299545.1"/>
    <property type="molecule type" value="Genomic_DNA"/>
</dbReference>
<comment type="caution">
    <text evidence="1">The sequence shown here is derived from an EMBL/GenBank/DDBJ whole genome shotgun (WGS) entry which is preliminary data.</text>
</comment>
<organism evidence="1 2">
    <name type="scientific">Nibribacter koreensis</name>
    <dbReference type="NCBI Taxonomy" id="1084519"/>
    <lineage>
        <taxon>Bacteria</taxon>
        <taxon>Pseudomonadati</taxon>
        <taxon>Bacteroidota</taxon>
        <taxon>Cytophagia</taxon>
        <taxon>Cytophagales</taxon>
        <taxon>Hymenobacteraceae</taxon>
        <taxon>Nibribacter</taxon>
    </lineage>
</organism>
<protein>
    <submittedName>
        <fullName evidence="1">Uncharacterized protein</fullName>
    </submittedName>
</protein>
<reference evidence="2" key="1">
    <citation type="journal article" date="2019" name="Int. J. Syst. Evol. Microbiol.">
        <title>The Global Catalogue of Microorganisms (GCM) 10K type strain sequencing project: providing services to taxonomists for standard genome sequencing and annotation.</title>
        <authorList>
            <consortium name="The Broad Institute Genomics Platform"/>
            <consortium name="The Broad Institute Genome Sequencing Center for Infectious Disease"/>
            <person name="Wu L."/>
            <person name="Ma J."/>
        </authorList>
    </citation>
    <scope>NUCLEOTIDE SEQUENCE [LARGE SCALE GENOMIC DNA]</scope>
    <source>
        <strain evidence="2">JCM 17917</strain>
    </source>
</reference>
<evidence type="ECO:0000313" key="2">
    <source>
        <dbReference type="Proteomes" id="UP001501844"/>
    </source>
</evidence>